<dbReference type="CDD" id="cd24032">
    <property type="entry name" value="ASKHA_NBD_TsaB"/>
    <property type="match status" value="1"/>
</dbReference>
<feature type="domain" description="Gcp-like" evidence="1">
    <location>
        <begin position="32"/>
        <end position="174"/>
    </location>
</feature>
<organism evidence="2 3">
    <name type="scientific">Pelotalea chapellei</name>
    <dbReference type="NCBI Taxonomy" id="44671"/>
    <lineage>
        <taxon>Bacteria</taxon>
        <taxon>Pseudomonadati</taxon>
        <taxon>Thermodesulfobacteriota</taxon>
        <taxon>Desulfuromonadia</taxon>
        <taxon>Geobacterales</taxon>
        <taxon>Geobacteraceae</taxon>
        <taxon>Pelotalea</taxon>
    </lineage>
</organism>
<comment type="caution">
    <text evidence="2">The sequence shown here is derived from an EMBL/GenBank/DDBJ whole genome shotgun (WGS) entry which is preliminary data.</text>
</comment>
<protein>
    <submittedName>
        <fullName evidence="2">tRNA (Adenosine(37)-N6)-threonylcarbamoyltransferase complex dimerization subunit type 1 TsaB</fullName>
        <ecNumber evidence="2">2.3.1.234</ecNumber>
    </submittedName>
</protein>
<dbReference type="InterPro" id="IPR000905">
    <property type="entry name" value="Gcp-like_dom"/>
</dbReference>
<dbReference type="GO" id="GO:0061711">
    <property type="term" value="F:tRNA N(6)-L-threonylcarbamoyladenine synthase activity"/>
    <property type="evidence" value="ECO:0007669"/>
    <property type="project" value="UniProtKB-EC"/>
</dbReference>
<dbReference type="Gene3D" id="3.30.420.40">
    <property type="match status" value="2"/>
</dbReference>
<dbReference type="Pfam" id="PF00814">
    <property type="entry name" value="TsaD"/>
    <property type="match status" value="1"/>
</dbReference>
<dbReference type="EMBL" id="JAHDYS010000013">
    <property type="protein sequence ID" value="MBT1072833.1"/>
    <property type="molecule type" value="Genomic_DNA"/>
</dbReference>
<dbReference type="InterPro" id="IPR022496">
    <property type="entry name" value="T6A_TsaB"/>
</dbReference>
<dbReference type="EC" id="2.3.1.234" evidence="2"/>
<keyword evidence="2" id="KW-0808">Transferase</keyword>
<keyword evidence="3" id="KW-1185">Reference proteome</keyword>
<evidence type="ECO:0000313" key="2">
    <source>
        <dbReference type="EMBL" id="MBT1072833.1"/>
    </source>
</evidence>
<dbReference type="InterPro" id="IPR043129">
    <property type="entry name" value="ATPase_NBD"/>
</dbReference>
<accession>A0ABS5UB14</accession>
<proteinExistence type="predicted"/>
<dbReference type="SUPFAM" id="SSF53067">
    <property type="entry name" value="Actin-like ATPase domain"/>
    <property type="match status" value="2"/>
</dbReference>
<reference evidence="2 3" key="1">
    <citation type="submission" date="2021-05" db="EMBL/GenBank/DDBJ databases">
        <title>The draft genome of Geobacter chapellei DSM 13688.</title>
        <authorList>
            <person name="Xu Z."/>
            <person name="Masuda Y."/>
            <person name="Itoh H."/>
            <person name="Senoo K."/>
        </authorList>
    </citation>
    <scope>NUCLEOTIDE SEQUENCE [LARGE SCALE GENOMIC DNA]</scope>
    <source>
        <strain evidence="2 3">DSM 13688</strain>
    </source>
</reference>
<keyword evidence="2" id="KW-0012">Acyltransferase</keyword>
<name>A0ABS5UB14_9BACT</name>
<sequence length="236" mass="24878">MNILTIDTSTSLASVAITRDAALVAESVFLCDRSLSARLIPEIERLLDVAGLAMEDIDLFAGSVGPGSFTGVRAGLATLQGLSLATGKKCAGFSSLALLAMNFALNPSLVCTMLDARKQEVYAALFDSSQTIPLPLIQDCVLPPERFLQLLEPWGNAPVIFAGEGALRYHDLISETLGARAVFASAAHNVGRAGNGTVLARHATPAAPDQLLPVYLRASEAEYAKLNRQQSKPAGN</sequence>
<dbReference type="NCBIfam" id="TIGR03725">
    <property type="entry name" value="T6A_YeaZ"/>
    <property type="match status" value="1"/>
</dbReference>
<evidence type="ECO:0000259" key="1">
    <source>
        <dbReference type="Pfam" id="PF00814"/>
    </source>
</evidence>
<gene>
    <name evidence="2" type="primary">tsaB</name>
    <name evidence="2" type="ORF">KJB30_13640</name>
</gene>
<evidence type="ECO:0000313" key="3">
    <source>
        <dbReference type="Proteomes" id="UP000784128"/>
    </source>
</evidence>
<dbReference type="Proteomes" id="UP000784128">
    <property type="component" value="Unassembled WGS sequence"/>
</dbReference>
<dbReference type="RefSeq" id="WP_214300226.1">
    <property type="nucleotide sequence ID" value="NZ_JAHDYS010000013.1"/>
</dbReference>